<comment type="similarity">
    <text evidence="1 3">Belongs to the thiolase-like superfamily. Chalcone/stilbene synthases family.</text>
</comment>
<dbReference type="FunFam" id="3.40.47.10:FF:000014">
    <property type="entry name" value="Chalcone synthase 1"/>
    <property type="match status" value="1"/>
</dbReference>
<dbReference type="PIRSF" id="PIRSF000451">
    <property type="entry name" value="PKS_III"/>
    <property type="match status" value="1"/>
</dbReference>
<reference evidence="6 7" key="1">
    <citation type="journal article" date="2019" name="Sci. Rep.">
        <title>A high-quality genome of Eragrostis curvula grass provides insights into Poaceae evolution and supports new strategies to enhance forage quality.</title>
        <authorList>
            <person name="Carballo J."/>
            <person name="Santos B.A.C.M."/>
            <person name="Zappacosta D."/>
            <person name="Garbus I."/>
            <person name="Selva J.P."/>
            <person name="Gallo C.A."/>
            <person name="Diaz A."/>
            <person name="Albertini E."/>
            <person name="Caccamo M."/>
            <person name="Echenique V."/>
        </authorList>
    </citation>
    <scope>NUCLEOTIDE SEQUENCE [LARGE SCALE GENOMIC DNA]</scope>
    <source>
        <strain evidence="7">cv. Victoria</strain>
        <tissue evidence="6">Leaf</tissue>
    </source>
</reference>
<dbReference type="PANTHER" id="PTHR11877:SF52">
    <property type="entry name" value="CHALCONE_STILBENE SYNTHASE N-TERMINAL DOMAIN-CONTAINING PROTEIN"/>
    <property type="match status" value="1"/>
</dbReference>
<dbReference type="Proteomes" id="UP000324897">
    <property type="component" value="Unassembled WGS sequence"/>
</dbReference>
<gene>
    <name evidence="6" type="ORF">EJB05_54965</name>
</gene>
<protein>
    <recommendedName>
        <fullName evidence="8">Chalcone synthase</fullName>
    </recommendedName>
</protein>
<evidence type="ECO:0008006" key="8">
    <source>
        <dbReference type="Google" id="ProtNLM"/>
    </source>
</evidence>
<dbReference type="InterPro" id="IPR016039">
    <property type="entry name" value="Thiolase-like"/>
</dbReference>
<dbReference type="Pfam" id="PF02797">
    <property type="entry name" value="Chal_sti_synt_C"/>
    <property type="match status" value="1"/>
</dbReference>
<evidence type="ECO:0000259" key="4">
    <source>
        <dbReference type="Pfam" id="PF00195"/>
    </source>
</evidence>
<name>A0A5J9SKY3_9POAL</name>
<dbReference type="GO" id="GO:0030639">
    <property type="term" value="P:polyketide biosynthetic process"/>
    <property type="evidence" value="ECO:0007669"/>
    <property type="project" value="TreeGrafter"/>
</dbReference>
<evidence type="ECO:0000256" key="2">
    <source>
        <dbReference type="PIRSR" id="PIRSR000451-1"/>
    </source>
</evidence>
<organism evidence="6 7">
    <name type="scientific">Eragrostis curvula</name>
    <name type="common">weeping love grass</name>
    <dbReference type="NCBI Taxonomy" id="38414"/>
    <lineage>
        <taxon>Eukaryota</taxon>
        <taxon>Viridiplantae</taxon>
        <taxon>Streptophyta</taxon>
        <taxon>Embryophyta</taxon>
        <taxon>Tracheophyta</taxon>
        <taxon>Spermatophyta</taxon>
        <taxon>Magnoliopsida</taxon>
        <taxon>Liliopsida</taxon>
        <taxon>Poales</taxon>
        <taxon>Poaceae</taxon>
        <taxon>PACMAD clade</taxon>
        <taxon>Chloridoideae</taxon>
        <taxon>Eragrostideae</taxon>
        <taxon>Eragrostidinae</taxon>
        <taxon>Eragrostis</taxon>
    </lineage>
</organism>
<sequence length="420" mass="44986">MIAITCIAFSSFWPSSRTMETIGHTALQVEKLRREQRANGPACILAVGTANPENCITQDNYTDWYFEVTKSDHLTHLKDIMKKTCEKMGVKKRYIHVTEELLRDHPELLDPATPSIDTRLQLVAAALPDLAAAAAVKAISEWGRPAGDITHLVFSTSSGAHMPGADGRVASILGLRPTVQRTAVAFQACTGGAAALRVAKDIAENNRGARVLVVCADALSVMGFHALGEEARPDGFLAHAIFGDGAGAVVVGADPVAPGERPVFEMVLTAQVTLPGTEKFISCDYGAGGLVYNLAPPDVPVFVGENIEPCLTEALKPLGIVSGGWNSLFWVVHPGSPVILDSYEKALRLEPRKLAASHRVLSEYGNMVGPSVIFVLDEVVRGRRQEEEGEGVGRPEWGVLVGLGPGFTVEMMVLQECSNK</sequence>
<accession>A0A5J9SKY3</accession>
<proteinExistence type="inferred from homology"/>
<dbReference type="InterPro" id="IPR011141">
    <property type="entry name" value="Polyketide_synthase_type-III"/>
</dbReference>
<feature type="domain" description="Chalcone/stilbene synthase C-terminal" evidence="5">
    <location>
        <begin position="265"/>
        <end position="415"/>
    </location>
</feature>
<comment type="caution">
    <text evidence="6">The sequence shown here is derived from an EMBL/GenBank/DDBJ whole genome shotgun (WGS) entry which is preliminary data.</text>
</comment>
<dbReference type="Pfam" id="PF00195">
    <property type="entry name" value="Chal_sti_synt_N"/>
    <property type="match status" value="1"/>
</dbReference>
<keyword evidence="7" id="KW-1185">Reference proteome</keyword>
<keyword evidence="3" id="KW-0012">Acyltransferase</keyword>
<dbReference type="FunFam" id="3.40.47.10:FF:000025">
    <property type="entry name" value="Chalcone synthase 2"/>
    <property type="match status" value="1"/>
</dbReference>
<dbReference type="CDD" id="cd00831">
    <property type="entry name" value="CHS_like"/>
    <property type="match status" value="1"/>
</dbReference>
<evidence type="ECO:0000313" key="6">
    <source>
        <dbReference type="EMBL" id="TVT99649.1"/>
    </source>
</evidence>
<dbReference type="OrthoDB" id="674397at2759"/>
<dbReference type="Gene3D" id="3.40.47.10">
    <property type="match status" value="2"/>
</dbReference>
<evidence type="ECO:0000256" key="3">
    <source>
        <dbReference type="RuleBase" id="RU003633"/>
    </source>
</evidence>
<dbReference type="PANTHER" id="PTHR11877">
    <property type="entry name" value="HYDROXYMETHYLGLUTARYL-COA SYNTHASE"/>
    <property type="match status" value="1"/>
</dbReference>
<dbReference type="GO" id="GO:0016747">
    <property type="term" value="F:acyltransferase activity, transferring groups other than amino-acyl groups"/>
    <property type="evidence" value="ECO:0007669"/>
    <property type="project" value="InterPro"/>
</dbReference>
<evidence type="ECO:0000256" key="1">
    <source>
        <dbReference type="ARBA" id="ARBA00005531"/>
    </source>
</evidence>
<evidence type="ECO:0000259" key="5">
    <source>
        <dbReference type="Pfam" id="PF02797"/>
    </source>
</evidence>
<dbReference type="AlphaFoldDB" id="A0A5J9SKY3"/>
<dbReference type="InterPro" id="IPR012328">
    <property type="entry name" value="Chalcone/stilbene_synt_C"/>
</dbReference>
<dbReference type="GO" id="GO:0010208">
    <property type="term" value="P:pollen wall assembly"/>
    <property type="evidence" value="ECO:0007669"/>
    <property type="project" value="UniProtKB-ARBA"/>
</dbReference>
<dbReference type="EMBL" id="RWGY01000691">
    <property type="protein sequence ID" value="TVT99649.1"/>
    <property type="molecule type" value="Genomic_DNA"/>
</dbReference>
<evidence type="ECO:0000313" key="7">
    <source>
        <dbReference type="Proteomes" id="UP000324897"/>
    </source>
</evidence>
<feature type="domain" description="Chalcone/stilbene synthase N-terminal" evidence="4">
    <location>
        <begin position="30"/>
        <end position="255"/>
    </location>
</feature>
<keyword evidence="3" id="KW-0808">Transferase</keyword>
<dbReference type="Gramene" id="TVT99649">
    <property type="protein sequence ID" value="TVT99649"/>
    <property type="gene ID" value="EJB05_54965"/>
</dbReference>
<feature type="active site" description="Acyl-thioester intermediate" evidence="2">
    <location>
        <position position="189"/>
    </location>
</feature>
<dbReference type="InterPro" id="IPR001099">
    <property type="entry name" value="Chalcone/stilbene_synt_N"/>
</dbReference>
<dbReference type="SUPFAM" id="SSF53901">
    <property type="entry name" value="Thiolase-like"/>
    <property type="match status" value="2"/>
</dbReference>